<dbReference type="InterPro" id="IPR046335">
    <property type="entry name" value="LacI/GalR-like_sensor"/>
</dbReference>
<dbReference type="EMBL" id="BSYI01000016">
    <property type="protein sequence ID" value="GMG83144.1"/>
    <property type="molecule type" value="Genomic_DNA"/>
</dbReference>
<dbReference type="InterPro" id="IPR028082">
    <property type="entry name" value="Peripla_BP_I"/>
</dbReference>
<dbReference type="Gene3D" id="1.10.260.40">
    <property type="entry name" value="lambda repressor-like DNA-binding domains"/>
    <property type="match status" value="1"/>
</dbReference>
<evidence type="ECO:0000256" key="3">
    <source>
        <dbReference type="ARBA" id="ARBA00023163"/>
    </source>
</evidence>
<dbReference type="PROSITE" id="PS50932">
    <property type="entry name" value="HTH_LACI_2"/>
    <property type="match status" value="1"/>
</dbReference>
<dbReference type="InterPro" id="IPR000843">
    <property type="entry name" value="HTH_LacI"/>
</dbReference>
<keyword evidence="2 5" id="KW-0238">DNA-binding</keyword>
<protein>
    <submittedName>
        <fullName evidence="5">LacI family DNA-binding transcriptional regulator</fullName>
    </submittedName>
</protein>
<organism evidence="5 6">
    <name type="scientific">Paralimibaculum aggregatum</name>
    <dbReference type="NCBI Taxonomy" id="3036245"/>
    <lineage>
        <taxon>Bacteria</taxon>
        <taxon>Pseudomonadati</taxon>
        <taxon>Pseudomonadota</taxon>
        <taxon>Alphaproteobacteria</taxon>
        <taxon>Rhodobacterales</taxon>
        <taxon>Paracoccaceae</taxon>
        <taxon>Paralimibaculum</taxon>
    </lineage>
</organism>
<keyword evidence="3" id="KW-0804">Transcription</keyword>
<comment type="caution">
    <text evidence="5">The sequence shown here is derived from an EMBL/GenBank/DDBJ whole genome shotgun (WGS) entry which is preliminary data.</text>
</comment>
<keyword evidence="1" id="KW-0805">Transcription regulation</keyword>
<evidence type="ECO:0000313" key="5">
    <source>
        <dbReference type="EMBL" id="GMG83144.1"/>
    </source>
</evidence>
<evidence type="ECO:0000256" key="2">
    <source>
        <dbReference type="ARBA" id="ARBA00023125"/>
    </source>
</evidence>
<dbReference type="GO" id="GO:0003677">
    <property type="term" value="F:DNA binding"/>
    <property type="evidence" value="ECO:0007669"/>
    <property type="project" value="UniProtKB-KW"/>
</dbReference>
<proteinExistence type="predicted"/>
<evidence type="ECO:0000313" key="6">
    <source>
        <dbReference type="Proteomes" id="UP001239909"/>
    </source>
</evidence>
<dbReference type="RefSeq" id="WP_285671942.1">
    <property type="nucleotide sequence ID" value="NZ_BSYI01000016.1"/>
</dbReference>
<feature type="domain" description="HTH lacI-type" evidence="4">
    <location>
        <begin position="10"/>
        <end position="64"/>
    </location>
</feature>
<dbReference type="Pfam" id="PF13377">
    <property type="entry name" value="Peripla_BP_3"/>
    <property type="match status" value="1"/>
</dbReference>
<sequence length="337" mass="35907">MTVRRGKKRANLRDVARAAEVSVATVSRVLNTPDVVQAETRRRVEAAMAELHFVRSAAARAINTGRSKILGALIPTLDNAIFASTIDAIESRLGDFGLSLVVATTGEDPEVEARKAQGLLDIGVEGLFLSGITHHDTLHALIEHTAVPAVVISYYDANYHLPTIGYDNREAGRIALAHLVGLGHRRIAVVHNPAEHNDRTRERLAGFESAPADVVLTRFESALTVAGGARAAAMALASGAPFDAFLCASDVQALGVLFELQRAGIAVPEAVSVMGLHDLPSAAVTAPRLSTVHLPAEEMGRRAAEAMADWVENEVPARPICLPTALKIRESTRRRGG</sequence>
<dbReference type="PROSITE" id="PS00356">
    <property type="entry name" value="HTH_LACI_1"/>
    <property type="match status" value="1"/>
</dbReference>
<dbReference type="Gene3D" id="3.40.50.2300">
    <property type="match status" value="2"/>
</dbReference>
<accession>A0ABQ6LQH0</accession>
<gene>
    <name evidence="5" type="ORF">LNKW23_23570</name>
</gene>
<dbReference type="Pfam" id="PF00356">
    <property type="entry name" value="LacI"/>
    <property type="match status" value="1"/>
</dbReference>
<evidence type="ECO:0000259" key="4">
    <source>
        <dbReference type="PROSITE" id="PS50932"/>
    </source>
</evidence>
<evidence type="ECO:0000256" key="1">
    <source>
        <dbReference type="ARBA" id="ARBA00023015"/>
    </source>
</evidence>
<dbReference type="PRINTS" id="PR00036">
    <property type="entry name" value="HTHLACI"/>
</dbReference>
<dbReference type="CDD" id="cd01392">
    <property type="entry name" value="HTH_LacI"/>
    <property type="match status" value="1"/>
</dbReference>
<dbReference type="PANTHER" id="PTHR30146">
    <property type="entry name" value="LACI-RELATED TRANSCRIPTIONAL REPRESSOR"/>
    <property type="match status" value="1"/>
</dbReference>
<dbReference type="Proteomes" id="UP001239909">
    <property type="component" value="Unassembled WGS sequence"/>
</dbReference>
<reference evidence="5 6" key="1">
    <citation type="submission" date="2023-04" db="EMBL/GenBank/DDBJ databases">
        <title>Marinoamorphus aggregata gen. nov., sp. Nov., isolate from tissue of brittle star Ophioplocus japonicus.</title>
        <authorList>
            <person name="Kawano K."/>
            <person name="Sawayama S."/>
            <person name="Nakagawa S."/>
        </authorList>
    </citation>
    <scope>NUCLEOTIDE SEQUENCE [LARGE SCALE GENOMIC DNA]</scope>
    <source>
        <strain evidence="5 6">NKW23</strain>
    </source>
</reference>
<dbReference type="SMART" id="SM00354">
    <property type="entry name" value="HTH_LACI"/>
    <property type="match status" value="1"/>
</dbReference>
<dbReference type="PANTHER" id="PTHR30146:SF138">
    <property type="entry name" value="TRANSCRIPTIONAL REGULATORY PROTEIN"/>
    <property type="match status" value="1"/>
</dbReference>
<dbReference type="InterPro" id="IPR010982">
    <property type="entry name" value="Lambda_DNA-bd_dom_sf"/>
</dbReference>
<name>A0ABQ6LQH0_9RHOB</name>
<dbReference type="SUPFAM" id="SSF47413">
    <property type="entry name" value="lambda repressor-like DNA-binding domains"/>
    <property type="match status" value="1"/>
</dbReference>
<keyword evidence="6" id="KW-1185">Reference proteome</keyword>
<dbReference type="SUPFAM" id="SSF53822">
    <property type="entry name" value="Periplasmic binding protein-like I"/>
    <property type="match status" value="1"/>
</dbReference>